<dbReference type="Pfam" id="PF07394">
    <property type="entry name" value="DUF1501"/>
    <property type="match status" value="1"/>
</dbReference>
<dbReference type="EMBL" id="SJPP01000001">
    <property type="protein sequence ID" value="TWU11844.1"/>
    <property type="molecule type" value="Genomic_DNA"/>
</dbReference>
<sequence>MPQPPLPQYPSTGLSRRVALKIAAAGTLSFALPALDLRAAAKRGAEREKSLITLWLAGGPSQLETWDPHPGTQVGGPTKALATMVPGLHIADLFPHTAEQIHELSVIRSLVSKEGDHERGAYFLKTGYRPDPTVTHPSIAALVTQQQADSRVEIPRNILIGNDPFPGRGGYLGDKFDPFKVFNPQDKVSNVTANVDYQRQQRRLSNLDIIEQSFRKNRTAAADRTQHRQTLQRALTMMTSEQLQAFELQREPATIRAAYGETSFGQGCLMARRLVETGVKAVQVTLDGFDTHANNFDGHQENAAILDPALAMLLNDLRQRDLLESTVVLCIGEFGRTPNINALDGRDHWPTGFSALLGGGGLRSGVVIGETDPTGAKKDPVDPIEVPDLYATILAVLGVEYAQEVITPIGRPLALCEGSPIERLLLPST</sequence>
<dbReference type="InterPro" id="IPR010869">
    <property type="entry name" value="DUF1501"/>
</dbReference>
<dbReference type="InterPro" id="IPR006311">
    <property type="entry name" value="TAT_signal"/>
</dbReference>
<evidence type="ECO:0000313" key="2">
    <source>
        <dbReference type="Proteomes" id="UP000320735"/>
    </source>
</evidence>
<accession>A0A5C6BMU4</accession>
<dbReference type="PANTHER" id="PTHR43737:SF1">
    <property type="entry name" value="DUF1501 DOMAIN-CONTAINING PROTEIN"/>
    <property type="match status" value="1"/>
</dbReference>
<dbReference type="Proteomes" id="UP000320735">
    <property type="component" value="Unassembled WGS sequence"/>
</dbReference>
<dbReference type="OrthoDB" id="127333at2"/>
<comment type="caution">
    <text evidence="1">The sequence shown here is derived from an EMBL/GenBank/DDBJ whole genome shotgun (WGS) entry which is preliminary data.</text>
</comment>
<dbReference type="Gene3D" id="3.40.720.10">
    <property type="entry name" value="Alkaline Phosphatase, subunit A"/>
    <property type="match status" value="1"/>
</dbReference>
<dbReference type="PANTHER" id="PTHR43737">
    <property type="entry name" value="BLL7424 PROTEIN"/>
    <property type="match status" value="1"/>
</dbReference>
<dbReference type="AlphaFoldDB" id="A0A5C6BMU4"/>
<proteinExistence type="predicted"/>
<protein>
    <recommendedName>
        <fullName evidence="3">DUF1501 domain-containing protein</fullName>
    </recommendedName>
</protein>
<dbReference type="PROSITE" id="PS51318">
    <property type="entry name" value="TAT"/>
    <property type="match status" value="1"/>
</dbReference>
<evidence type="ECO:0008006" key="3">
    <source>
        <dbReference type="Google" id="ProtNLM"/>
    </source>
</evidence>
<keyword evidence="2" id="KW-1185">Reference proteome</keyword>
<gene>
    <name evidence="1" type="ORF">CA54_06560</name>
</gene>
<reference evidence="1 2" key="1">
    <citation type="submission" date="2019-02" db="EMBL/GenBank/DDBJ databases">
        <title>Deep-cultivation of Planctomycetes and their phenomic and genomic characterization uncovers novel biology.</title>
        <authorList>
            <person name="Wiegand S."/>
            <person name="Jogler M."/>
            <person name="Boedeker C."/>
            <person name="Pinto D."/>
            <person name="Vollmers J."/>
            <person name="Rivas-Marin E."/>
            <person name="Kohn T."/>
            <person name="Peeters S.H."/>
            <person name="Heuer A."/>
            <person name="Rast P."/>
            <person name="Oberbeckmann S."/>
            <person name="Bunk B."/>
            <person name="Jeske O."/>
            <person name="Meyerdierks A."/>
            <person name="Storesund J.E."/>
            <person name="Kallscheuer N."/>
            <person name="Luecker S."/>
            <person name="Lage O.M."/>
            <person name="Pohl T."/>
            <person name="Merkel B.J."/>
            <person name="Hornburger P."/>
            <person name="Mueller R.-W."/>
            <person name="Bruemmer F."/>
            <person name="Labrenz M."/>
            <person name="Spormann A.M."/>
            <person name="Op Den Camp H."/>
            <person name="Overmann J."/>
            <person name="Amann R."/>
            <person name="Jetten M.S.M."/>
            <person name="Mascher T."/>
            <person name="Medema M.H."/>
            <person name="Devos D.P."/>
            <person name="Kaster A.-K."/>
            <person name="Ovreas L."/>
            <person name="Rohde M."/>
            <person name="Galperin M.Y."/>
            <person name="Jogler C."/>
        </authorList>
    </citation>
    <scope>NUCLEOTIDE SEQUENCE [LARGE SCALE GENOMIC DNA]</scope>
    <source>
        <strain evidence="1 2">CA54</strain>
    </source>
</reference>
<evidence type="ECO:0000313" key="1">
    <source>
        <dbReference type="EMBL" id="TWU11844.1"/>
    </source>
</evidence>
<name>A0A5C6BMU4_9PLAN</name>
<dbReference type="RefSeq" id="WP_146369391.1">
    <property type="nucleotide sequence ID" value="NZ_SJPP01000001.1"/>
</dbReference>
<organism evidence="1 2">
    <name type="scientific">Symmachiella macrocystis</name>
    <dbReference type="NCBI Taxonomy" id="2527985"/>
    <lineage>
        <taxon>Bacteria</taxon>
        <taxon>Pseudomonadati</taxon>
        <taxon>Planctomycetota</taxon>
        <taxon>Planctomycetia</taxon>
        <taxon>Planctomycetales</taxon>
        <taxon>Planctomycetaceae</taxon>
        <taxon>Symmachiella</taxon>
    </lineage>
</organism>
<dbReference type="SUPFAM" id="SSF53649">
    <property type="entry name" value="Alkaline phosphatase-like"/>
    <property type="match status" value="1"/>
</dbReference>
<dbReference type="InterPro" id="IPR017850">
    <property type="entry name" value="Alkaline_phosphatase_core_sf"/>
</dbReference>